<evidence type="ECO:0000313" key="2">
    <source>
        <dbReference type="EMBL" id="GEY59366.1"/>
    </source>
</evidence>
<feature type="region of interest" description="Disordered" evidence="1">
    <location>
        <begin position="211"/>
        <end position="235"/>
    </location>
</feature>
<organism evidence="2">
    <name type="scientific">Tanacetum cinerariifolium</name>
    <name type="common">Dalmatian daisy</name>
    <name type="synonym">Chrysanthemum cinerariifolium</name>
    <dbReference type="NCBI Taxonomy" id="118510"/>
    <lineage>
        <taxon>Eukaryota</taxon>
        <taxon>Viridiplantae</taxon>
        <taxon>Streptophyta</taxon>
        <taxon>Embryophyta</taxon>
        <taxon>Tracheophyta</taxon>
        <taxon>Spermatophyta</taxon>
        <taxon>Magnoliopsida</taxon>
        <taxon>eudicotyledons</taxon>
        <taxon>Gunneridae</taxon>
        <taxon>Pentapetalae</taxon>
        <taxon>asterids</taxon>
        <taxon>campanulids</taxon>
        <taxon>Asterales</taxon>
        <taxon>Asteraceae</taxon>
        <taxon>Asteroideae</taxon>
        <taxon>Anthemideae</taxon>
        <taxon>Anthemidinae</taxon>
        <taxon>Tanacetum</taxon>
    </lineage>
</organism>
<dbReference type="EMBL" id="BKCJ010191847">
    <property type="protein sequence ID" value="GEY59366.1"/>
    <property type="molecule type" value="Genomic_DNA"/>
</dbReference>
<sequence length="254" mass="28658">MGDEHLNTIPKTESDEVIKSSVEDLVPIPSEFEGIFDDTCDVPFCDNSPPLNVLNDNFELFSDFNNYCTLSDDDSFEDINYVEASPPDSELISLEEFPSPFPIPVEDSDSFFEKSDTSLSYTDNSLPEFETFSDHTKETSSGSTTTHAGNSLPEYDLFLFENEPDQGELTSVVGNIYLLKDKNKAKPNKTEHGMEKRRKVKVKVNKKVNQVKVKSQKPKPKKSYRGQPVPKLIGQTKSMVHIRSLSQRKMDGQD</sequence>
<feature type="compositionally biased region" description="Basic residues" evidence="1">
    <location>
        <begin position="214"/>
        <end position="224"/>
    </location>
</feature>
<gene>
    <name evidence="2" type="ORF">Tci_431340</name>
</gene>
<name>A0A699HU15_TANCI</name>
<protein>
    <submittedName>
        <fullName evidence="2">Uncharacterized protein</fullName>
    </submittedName>
</protein>
<accession>A0A699HU15</accession>
<dbReference type="AlphaFoldDB" id="A0A699HU15"/>
<reference evidence="2" key="1">
    <citation type="journal article" date="2019" name="Sci. Rep.">
        <title>Draft genome of Tanacetum cinerariifolium, the natural source of mosquito coil.</title>
        <authorList>
            <person name="Yamashiro T."/>
            <person name="Shiraishi A."/>
            <person name="Satake H."/>
            <person name="Nakayama K."/>
        </authorList>
    </citation>
    <scope>NUCLEOTIDE SEQUENCE</scope>
</reference>
<evidence type="ECO:0000256" key="1">
    <source>
        <dbReference type="SAM" id="MobiDB-lite"/>
    </source>
</evidence>
<proteinExistence type="predicted"/>
<comment type="caution">
    <text evidence="2">The sequence shown here is derived from an EMBL/GenBank/DDBJ whole genome shotgun (WGS) entry which is preliminary data.</text>
</comment>